<reference evidence="3 5" key="1">
    <citation type="journal article" date="2014" name="BMC Genomics">
        <title>Genome sequence of Anopheles sinensis provides insight into genetics basis of mosquito competence for malaria parasites.</title>
        <authorList>
            <person name="Zhou D."/>
            <person name="Zhang D."/>
            <person name="Ding G."/>
            <person name="Shi L."/>
            <person name="Hou Q."/>
            <person name="Ye Y."/>
            <person name="Xu Y."/>
            <person name="Zhou H."/>
            <person name="Xiong C."/>
            <person name="Li S."/>
            <person name="Yu J."/>
            <person name="Hong S."/>
            <person name="Yu X."/>
            <person name="Zou P."/>
            <person name="Chen C."/>
            <person name="Chang X."/>
            <person name="Wang W."/>
            <person name="Lv Y."/>
            <person name="Sun Y."/>
            <person name="Ma L."/>
            <person name="Shen B."/>
            <person name="Zhu C."/>
        </authorList>
    </citation>
    <scope>NUCLEOTIDE SEQUENCE [LARGE SCALE GENOMIC DNA]</scope>
</reference>
<name>A0A084WM77_ANOSI</name>
<dbReference type="VEuPathDB" id="VectorBase:ASIS021823"/>
<proteinExistence type="predicted"/>
<organism evidence="3">
    <name type="scientific">Anopheles sinensis</name>
    <name type="common">Mosquito</name>
    <dbReference type="NCBI Taxonomy" id="74873"/>
    <lineage>
        <taxon>Eukaryota</taxon>
        <taxon>Metazoa</taxon>
        <taxon>Ecdysozoa</taxon>
        <taxon>Arthropoda</taxon>
        <taxon>Hexapoda</taxon>
        <taxon>Insecta</taxon>
        <taxon>Pterygota</taxon>
        <taxon>Neoptera</taxon>
        <taxon>Endopterygota</taxon>
        <taxon>Diptera</taxon>
        <taxon>Nematocera</taxon>
        <taxon>Culicoidea</taxon>
        <taxon>Culicidae</taxon>
        <taxon>Anophelinae</taxon>
        <taxon>Anopheles</taxon>
    </lineage>
</organism>
<evidence type="ECO:0000256" key="1">
    <source>
        <dbReference type="SAM" id="Phobius"/>
    </source>
</evidence>
<keyword evidence="2" id="KW-0732">Signal</keyword>
<gene>
    <name evidence="3" type="ORF">ZHAS_00019375</name>
</gene>
<evidence type="ECO:0000256" key="2">
    <source>
        <dbReference type="SAM" id="SignalP"/>
    </source>
</evidence>
<reference evidence="4" key="2">
    <citation type="submission" date="2020-05" db="UniProtKB">
        <authorList>
            <consortium name="EnsemblMetazoa"/>
        </authorList>
    </citation>
    <scope>IDENTIFICATION</scope>
</reference>
<dbReference type="VEuPathDB" id="VectorBase:ASIC019375"/>
<keyword evidence="1" id="KW-0812">Transmembrane</keyword>
<keyword evidence="5" id="KW-1185">Reference proteome</keyword>
<feature type="chain" id="PRO_5001785062" evidence="2">
    <location>
        <begin position="20"/>
        <end position="269"/>
    </location>
</feature>
<dbReference type="EnsemblMetazoa" id="ASIC019375-RA">
    <property type="protein sequence ID" value="ASIC019375-PA"/>
    <property type="gene ID" value="ASIC019375"/>
</dbReference>
<feature type="transmembrane region" description="Helical" evidence="1">
    <location>
        <begin position="192"/>
        <end position="217"/>
    </location>
</feature>
<dbReference type="EMBL" id="ATLV01024391">
    <property type="status" value="NOT_ANNOTATED_CDS"/>
    <property type="molecule type" value="Genomic_DNA"/>
</dbReference>
<protein>
    <submittedName>
        <fullName evidence="3 4">Uncharacterized protein</fullName>
    </submittedName>
</protein>
<sequence>MWYLLVVTVLVAYCDPTVSTLLYGPCPHFYPNNFERARIKPFENTAGEILYFSNVRFEALFDGKAEIEERYLSYYAIVLEHLDEEQCFRPFQLQFKPSLVGKITYGSSRRGPLTIINTVVLAVHEKNYLLAFSCVQLGHTKLEYVWIFGRSGRFGVGLQKVRQMFEPWLANISTPLQDLRRSHHELPFCSSIFWPAVAGGLAGVVALLSITGGIVCWKKHKQILQLRRSSCAEFPMEEMYHPAEEQIDDERRRDITSARTIAVMHGVVI</sequence>
<dbReference type="EMBL" id="KE525351">
    <property type="protein sequence ID" value="KFB51321.1"/>
    <property type="molecule type" value="Genomic_DNA"/>
</dbReference>
<evidence type="ECO:0000313" key="5">
    <source>
        <dbReference type="Proteomes" id="UP000030765"/>
    </source>
</evidence>
<dbReference type="InterPro" id="IPR012674">
    <property type="entry name" value="Calycin"/>
</dbReference>
<dbReference type="AlphaFoldDB" id="A0A084WM77"/>
<dbReference type="SUPFAM" id="SSF50814">
    <property type="entry name" value="Lipocalins"/>
    <property type="match status" value="1"/>
</dbReference>
<accession>A0A084WM77</accession>
<evidence type="ECO:0000313" key="3">
    <source>
        <dbReference type="EMBL" id="KFB51321.1"/>
    </source>
</evidence>
<dbReference type="Proteomes" id="UP000030765">
    <property type="component" value="Unassembled WGS sequence"/>
</dbReference>
<feature type="signal peptide" evidence="2">
    <location>
        <begin position="1"/>
        <end position="19"/>
    </location>
</feature>
<evidence type="ECO:0000313" key="4">
    <source>
        <dbReference type="EnsemblMetazoa" id="ASIC019375-PA"/>
    </source>
</evidence>
<dbReference type="OMA" id="EYVWIFG"/>
<keyword evidence="1" id="KW-1133">Transmembrane helix</keyword>
<keyword evidence="1" id="KW-0472">Membrane</keyword>